<accession>A0A9P4MN65</accession>
<evidence type="ECO:0000256" key="1">
    <source>
        <dbReference type="ARBA" id="ARBA00004123"/>
    </source>
</evidence>
<dbReference type="EMBL" id="ML996085">
    <property type="protein sequence ID" value="KAF2153416.1"/>
    <property type="molecule type" value="Genomic_DNA"/>
</dbReference>
<comment type="caution">
    <text evidence="8">The sequence shown here is derived from an EMBL/GenBank/DDBJ whole genome shotgun (WGS) entry which is preliminary data.</text>
</comment>
<dbReference type="SMART" id="SM00066">
    <property type="entry name" value="GAL4"/>
    <property type="match status" value="1"/>
</dbReference>
<dbReference type="GO" id="GO:0005634">
    <property type="term" value="C:nucleus"/>
    <property type="evidence" value="ECO:0007669"/>
    <property type="project" value="UniProtKB-SubCell"/>
</dbReference>
<evidence type="ECO:0000256" key="4">
    <source>
        <dbReference type="ARBA" id="ARBA00023163"/>
    </source>
</evidence>
<keyword evidence="3" id="KW-0805">Transcription regulation</keyword>
<feature type="region of interest" description="Disordered" evidence="6">
    <location>
        <begin position="237"/>
        <end position="305"/>
    </location>
</feature>
<dbReference type="PANTHER" id="PTHR47338">
    <property type="entry name" value="ZN(II)2CYS6 TRANSCRIPTION FACTOR (EUROFUNG)-RELATED"/>
    <property type="match status" value="1"/>
</dbReference>
<comment type="subcellular location">
    <subcellularLocation>
        <location evidence="1">Nucleus</location>
    </subcellularLocation>
</comment>
<name>A0A9P4MN65_9PEZI</name>
<dbReference type="PANTHER" id="PTHR47338:SF11">
    <property type="entry name" value="ZN(II)2CYS6 TRANSCRIPTION FACTOR (EUROFUNG)"/>
    <property type="match status" value="1"/>
</dbReference>
<feature type="region of interest" description="Disordered" evidence="6">
    <location>
        <begin position="1"/>
        <end position="21"/>
    </location>
</feature>
<feature type="compositionally biased region" description="Polar residues" evidence="6">
    <location>
        <begin position="237"/>
        <end position="253"/>
    </location>
</feature>
<dbReference type="AlphaFoldDB" id="A0A9P4MN65"/>
<feature type="region of interest" description="Disordered" evidence="6">
    <location>
        <begin position="41"/>
        <end position="152"/>
    </location>
</feature>
<dbReference type="PROSITE" id="PS00463">
    <property type="entry name" value="ZN2_CY6_FUNGAL_1"/>
    <property type="match status" value="1"/>
</dbReference>
<proteinExistence type="predicted"/>
<dbReference type="GO" id="GO:0008270">
    <property type="term" value="F:zinc ion binding"/>
    <property type="evidence" value="ECO:0007669"/>
    <property type="project" value="InterPro"/>
</dbReference>
<dbReference type="InterPro" id="IPR001138">
    <property type="entry name" value="Zn2Cys6_DnaBD"/>
</dbReference>
<dbReference type="Gene3D" id="4.10.240.10">
    <property type="entry name" value="Zn(2)-C6 fungal-type DNA-binding domain"/>
    <property type="match status" value="1"/>
</dbReference>
<dbReference type="GO" id="GO:0000981">
    <property type="term" value="F:DNA-binding transcription factor activity, RNA polymerase II-specific"/>
    <property type="evidence" value="ECO:0007669"/>
    <property type="project" value="InterPro"/>
</dbReference>
<dbReference type="InterPro" id="IPR036864">
    <property type="entry name" value="Zn2-C6_fun-type_DNA-bd_sf"/>
</dbReference>
<evidence type="ECO:0000256" key="2">
    <source>
        <dbReference type="ARBA" id="ARBA00022723"/>
    </source>
</evidence>
<keyword evidence="4" id="KW-0804">Transcription</keyword>
<evidence type="ECO:0000313" key="8">
    <source>
        <dbReference type="EMBL" id="KAF2153416.1"/>
    </source>
</evidence>
<evidence type="ECO:0000256" key="6">
    <source>
        <dbReference type="SAM" id="MobiDB-lite"/>
    </source>
</evidence>
<protein>
    <recommendedName>
        <fullName evidence="7">Zn(2)-C6 fungal-type domain-containing protein</fullName>
    </recommendedName>
</protein>
<evidence type="ECO:0000256" key="3">
    <source>
        <dbReference type="ARBA" id="ARBA00023015"/>
    </source>
</evidence>
<dbReference type="SUPFAM" id="SSF57701">
    <property type="entry name" value="Zn2/Cys6 DNA-binding domain"/>
    <property type="match status" value="1"/>
</dbReference>
<evidence type="ECO:0000313" key="9">
    <source>
        <dbReference type="Proteomes" id="UP000799439"/>
    </source>
</evidence>
<keyword evidence="2" id="KW-0479">Metal-binding</keyword>
<reference evidence="8" key="1">
    <citation type="journal article" date="2020" name="Stud. Mycol.">
        <title>101 Dothideomycetes genomes: a test case for predicting lifestyles and emergence of pathogens.</title>
        <authorList>
            <person name="Haridas S."/>
            <person name="Albert R."/>
            <person name="Binder M."/>
            <person name="Bloem J."/>
            <person name="Labutti K."/>
            <person name="Salamov A."/>
            <person name="Andreopoulos B."/>
            <person name="Baker S."/>
            <person name="Barry K."/>
            <person name="Bills G."/>
            <person name="Bluhm B."/>
            <person name="Cannon C."/>
            <person name="Castanera R."/>
            <person name="Culley D."/>
            <person name="Daum C."/>
            <person name="Ezra D."/>
            <person name="Gonzalez J."/>
            <person name="Henrissat B."/>
            <person name="Kuo A."/>
            <person name="Liang C."/>
            <person name="Lipzen A."/>
            <person name="Lutzoni F."/>
            <person name="Magnuson J."/>
            <person name="Mondo S."/>
            <person name="Nolan M."/>
            <person name="Ohm R."/>
            <person name="Pangilinan J."/>
            <person name="Park H.-J."/>
            <person name="Ramirez L."/>
            <person name="Alfaro M."/>
            <person name="Sun H."/>
            <person name="Tritt A."/>
            <person name="Yoshinaga Y."/>
            <person name="Zwiers L.-H."/>
            <person name="Turgeon B."/>
            <person name="Goodwin S."/>
            <person name="Spatafora J."/>
            <person name="Crous P."/>
            <person name="Grigoriev I."/>
        </authorList>
    </citation>
    <scope>NUCLEOTIDE SEQUENCE</scope>
    <source>
        <strain evidence="8">CBS 260.36</strain>
    </source>
</reference>
<feature type="region of interest" description="Disordered" evidence="6">
    <location>
        <begin position="332"/>
        <end position="362"/>
    </location>
</feature>
<dbReference type="CDD" id="cd00067">
    <property type="entry name" value="GAL4"/>
    <property type="match status" value="1"/>
</dbReference>
<organism evidence="8 9">
    <name type="scientific">Myriangium duriaei CBS 260.36</name>
    <dbReference type="NCBI Taxonomy" id="1168546"/>
    <lineage>
        <taxon>Eukaryota</taxon>
        <taxon>Fungi</taxon>
        <taxon>Dikarya</taxon>
        <taxon>Ascomycota</taxon>
        <taxon>Pezizomycotina</taxon>
        <taxon>Dothideomycetes</taxon>
        <taxon>Dothideomycetidae</taxon>
        <taxon>Myriangiales</taxon>
        <taxon>Myriangiaceae</taxon>
        <taxon>Myriangium</taxon>
    </lineage>
</organism>
<evidence type="ECO:0000259" key="7">
    <source>
        <dbReference type="PROSITE" id="PS00463"/>
    </source>
</evidence>
<feature type="compositionally biased region" description="Basic and acidic residues" evidence="6">
    <location>
        <begin position="332"/>
        <end position="342"/>
    </location>
</feature>
<dbReference type="InterPro" id="IPR050815">
    <property type="entry name" value="TF_fung"/>
</dbReference>
<sequence>MSTHNDISNYSSTRGQDSASRQQLPGLHELLAPVPASVLHHPTRNDIHGTLPGLPSLTAPQHWQPAGNQPLPHQGLNGHSSPIAQFGAPAAVQGNAHGPFFGRQPYAAPIPRLPPPGHHDFRGSIPGGYADSPMDELRRDSTRSTSSASLQGTSECIGQQHFPGRGLCYVYRDGATCPTVIDGEVVNPLWGTTKAGKARKRLAQACLSCREKKIRCEPSYPRCAQCEKTKRECIMPSTQHGQPEAPSNGSHNANPALPSLSPMSPTALSRPGPDSYANSSTRGGPPSSKRRRSNENAPGAAIEDVSAGISMRPKYAVSPIIGLDHENGEFAQDHERDPRDFQSTRTCRPIAPEPPIWHNDPYEIDREGTRRLLDGVFVQGMVAFNHMVPHGLFRHWVKQTRKKSQDECMVLYTMLALGAAMMKDQTSFGKMCMERANASMDVSRGNHSFLVAQARIYMTQFAHAQGHDGAASDYTAAAVHVLRSRGLVNEDTCTAQDQHMEIGVFGMNVNQVAESKRRTVWAAYVSDHFSTAHTSTACSFAEGQIYLRHPCPEDIFEGGVASNAPFFQPFASDPLPQGLAERAITSPLAHITNIVRLIGDQSNFMFPRLRASPLSTPGNFSKDYEKFLCEIDDRLAKWLSTIPPNMRITGSNFRAAMDKSDFALSLSVTALYHIAVIKITRFAKHASLNKMLVEQNIQRAYQSAQEVLRLAGDLCAFGQNLHEGQTLQSIISPFLSYSVCLAVDTVCAGGQLRDLRGLLSIIMNGCTIMGTMGYVWPRAHNVHQFIEKKIADLQEIESNVERAPHGYRMVGNVGWRCTLAYRSQRTFEDDLIYGVDDGQYLRAISAM</sequence>
<evidence type="ECO:0000256" key="5">
    <source>
        <dbReference type="ARBA" id="ARBA00023242"/>
    </source>
</evidence>
<dbReference type="Pfam" id="PF00172">
    <property type="entry name" value="Zn_clus"/>
    <property type="match status" value="1"/>
</dbReference>
<dbReference type="CDD" id="cd12148">
    <property type="entry name" value="fungal_TF_MHR"/>
    <property type="match status" value="1"/>
</dbReference>
<feature type="domain" description="Zn(2)-C6 fungal-type" evidence="7">
    <location>
        <begin position="205"/>
        <end position="233"/>
    </location>
</feature>
<keyword evidence="5" id="KW-0539">Nucleus</keyword>
<dbReference type="Proteomes" id="UP000799439">
    <property type="component" value="Unassembled WGS sequence"/>
</dbReference>
<keyword evidence="9" id="KW-1185">Reference proteome</keyword>
<dbReference type="OrthoDB" id="5426798at2759"/>
<gene>
    <name evidence="8" type="ORF">K461DRAFT_293681</name>
</gene>